<feature type="compositionally biased region" description="Basic and acidic residues" evidence="1">
    <location>
        <begin position="871"/>
        <end position="894"/>
    </location>
</feature>
<feature type="transmembrane region" description="Helical" evidence="2">
    <location>
        <begin position="840"/>
        <end position="863"/>
    </location>
</feature>
<dbReference type="STRING" id="1611254.A0A2G5UMW7"/>
<evidence type="ECO:0000256" key="2">
    <source>
        <dbReference type="SAM" id="Phobius"/>
    </source>
</evidence>
<keyword evidence="5" id="KW-1185">Reference proteome</keyword>
<reference evidence="5" key="1">
    <citation type="submission" date="2017-10" db="EMBL/GenBank/DDBJ databases">
        <title>Rapid genome shrinkage in a self-fertile nematode reveals novel sperm competition proteins.</title>
        <authorList>
            <person name="Yin D."/>
            <person name="Schwarz E.M."/>
            <person name="Thomas C.G."/>
            <person name="Felde R.L."/>
            <person name="Korf I.F."/>
            <person name="Cutter A.D."/>
            <person name="Schartner C.M."/>
            <person name="Ralston E.J."/>
            <person name="Meyer B.J."/>
            <person name="Haag E.S."/>
        </authorList>
    </citation>
    <scope>NUCLEOTIDE SEQUENCE [LARGE SCALE GENOMIC DNA]</scope>
    <source>
        <strain evidence="5">JU1422</strain>
    </source>
</reference>
<dbReference type="SMART" id="SM00453">
    <property type="entry name" value="WSN"/>
    <property type="match status" value="1"/>
</dbReference>
<keyword evidence="2" id="KW-1133">Transmembrane helix</keyword>
<proteinExistence type="predicted"/>
<organism evidence="4 5">
    <name type="scientific">Caenorhabditis nigoni</name>
    <dbReference type="NCBI Taxonomy" id="1611254"/>
    <lineage>
        <taxon>Eukaryota</taxon>
        <taxon>Metazoa</taxon>
        <taxon>Ecdysozoa</taxon>
        <taxon>Nematoda</taxon>
        <taxon>Chromadorea</taxon>
        <taxon>Rhabditida</taxon>
        <taxon>Rhabditina</taxon>
        <taxon>Rhabditomorpha</taxon>
        <taxon>Rhabditoidea</taxon>
        <taxon>Rhabditidae</taxon>
        <taxon>Peloderinae</taxon>
        <taxon>Caenorhabditis</taxon>
    </lineage>
</organism>
<evidence type="ECO:0000256" key="1">
    <source>
        <dbReference type="SAM" id="MobiDB-lite"/>
    </source>
</evidence>
<gene>
    <name evidence="4" type="primary">Cnig_chr_III.g8473</name>
    <name evidence="4" type="ORF">B9Z55_008473</name>
</gene>
<dbReference type="Pfam" id="PF02206">
    <property type="entry name" value="WSN"/>
    <property type="match status" value="1"/>
</dbReference>
<dbReference type="EMBL" id="PDUG01000003">
    <property type="protein sequence ID" value="PIC40869.1"/>
    <property type="molecule type" value="Genomic_DNA"/>
</dbReference>
<keyword evidence="2" id="KW-0472">Membrane</keyword>
<dbReference type="PANTHER" id="PTHR32525">
    <property type="entry name" value="PROTEIN-TYROSINE-PHOSPHATASE"/>
    <property type="match status" value="1"/>
</dbReference>
<accession>A0A2G5UMW7</accession>
<dbReference type="InterPro" id="IPR003125">
    <property type="entry name" value="WSN"/>
</dbReference>
<name>A0A2G5UMW7_9PELO</name>
<dbReference type="Proteomes" id="UP000230233">
    <property type="component" value="Chromosome III"/>
</dbReference>
<evidence type="ECO:0000313" key="5">
    <source>
        <dbReference type="Proteomes" id="UP000230233"/>
    </source>
</evidence>
<dbReference type="PANTHER" id="PTHR32525:SF3">
    <property type="entry name" value="DOMAIN OF UNKNOWN FUNCTION WSN DOMAIN-CONTAINING PROTEIN-RELATED"/>
    <property type="match status" value="1"/>
</dbReference>
<feature type="compositionally biased region" description="Polar residues" evidence="1">
    <location>
        <begin position="953"/>
        <end position="962"/>
    </location>
</feature>
<protein>
    <recommendedName>
        <fullName evidence="3">Domain of unknown function WSN domain-containing protein</fullName>
    </recommendedName>
</protein>
<evidence type="ECO:0000259" key="3">
    <source>
        <dbReference type="SMART" id="SM00453"/>
    </source>
</evidence>
<evidence type="ECO:0000313" key="4">
    <source>
        <dbReference type="EMBL" id="PIC40869.1"/>
    </source>
</evidence>
<keyword evidence="2" id="KW-0812">Transmembrane</keyword>
<sequence>MIQKSCPEQKENYSVQAMNQFVLILLAAIAVASTISEKPDFAVGRFYRAISADHLSEVLENAQRLARIINGASLEIGLTDGTIPSDSVVSEILHMGPVKPSEVINMDSAVLENEMSYLNDLPASLESSKKISDLDTRLILLEDMQEAYSFMKTFSDLPGKTEYSKSLDELKTIGTARNGLVQFKSTVTYLNTFLTGLKDIPEDANDQTILAEKPKFQFFEQNTLQETETKAKGLDPTLSKLRSPVVIPEQSKFVDILFSESELRTRLTTGMTYDDKHLKSVESNFHKVSDASKKLVNSLSYFKLIQALTKERKTLQKGTQIYTCGFPGGAVDVEKLTSDTNNEWIQKRIENGSIVCENLKKAFDPFKSFTEKLKQVNTAWAPLDDPSNQKSFESILSILLRVEEVSKNKDAASTTVDSLKKCDETVESYPGYSISNVEGTRKSMVSLNMKIREMRSLEYVDQLKDLGIFKADFDTTGKSDEAVIGMIREVSKKLKTDEKYKNLFNGVSRLLSELEDTIKIIDAIPTLVSQIDLNEVEAYHKKVNLPNYLGLYKCLSDIPGEASAVKRTIETVHALRNFSSNGENAIVSSILESRDFLKSSVGSLDKIKNIKTQESMALKRSFPNSKESSRKLGIAVQGLLNIRKIREFRENLKPLLEKVEEIQKAASGLELKDQDALKKLSGIKNSLNSLFSGIDSFLVELDGIRVKRGLSGDSGFRIFEKVFQSAGKVQGVQIDRKDMENVKEAMKNLNTAQQSQFAQSENALKVLEDLDLEFARFGFLDAVPVLKDVDKFFTDFLGSISASKLPSPTLRTPNSPTINSTEVNQETIAPGAGSPWYINWWLILIGVTLVFAIVGFVAWFCFCKKKKKDETAKLEEGRASPESKNAKNTQEVKNDATTPVPKEEEEELKTPLEPGPGTSEGKAPEAENPPPRDAAPTAPKEIKATAQPAGPANSGNERSLQKTQKTYNERMALLIHTLNVIVDFIERAFMPYDWINDQRIRFNAKERNYLIEWKRNFSDQKRTFHFYIIPEHMPRLIGFENSYIFATEFEFEGRKWITTQVWKKRVPALFQTYFYFLTHSYLHKRVDFLSLIGYFLRQDCFQKTFASERN</sequence>
<dbReference type="OrthoDB" id="5840721at2759"/>
<comment type="caution">
    <text evidence="4">The sequence shown here is derived from an EMBL/GenBank/DDBJ whole genome shotgun (WGS) entry which is preliminary data.</text>
</comment>
<feature type="domain" description="Domain of unknown function WSN" evidence="3">
    <location>
        <begin position="53"/>
        <end position="121"/>
    </location>
</feature>
<feature type="region of interest" description="Disordered" evidence="1">
    <location>
        <begin position="871"/>
        <end position="962"/>
    </location>
</feature>
<dbReference type="AlphaFoldDB" id="A0A2G5UMW7"/>